<dbReference type="InterPro" id="IPR000048">
    <property type="entry name" value="IQ_motif_EF-hand-BS"/>
</dbReference>
<gene>
    <name evidence="11" type="ORF">NMOB1V02_LOCUS7313</name>
</gene>
<dbReference type="PROSITE" id="PS50003">
    <property type="entry name" value="PH_DOMAIN"/>
    <property type="match status" value="2"/>
</dbReference>
<dbReference type="InterPro" id="IPR000219">
    <property type="entry name" value="DH_dom"/>
</dbReference>
<dbReference type="GO" id="GO:0007265">
    <property type="term" value="P:Ras protein signal transduction"/>
    <property type="evidence" value="ECO:0007669"/>
    <property type="project" value="TreeGrafter"/>
</dbReference>
<keyword evidence="6" id="KW-0732">Signal</keyword>
<dbReference type="Proteomes" id="UP000678499">
    <property type="component" value="Unassembled WGS sequence"/>
</dbReference>
<dbReference type="CDD" id="cd00160">
    <property type="entry name" value="RhoGEF"/>
    <property type="match status" value="1"/>
</dbReference>
<dbReference type="Pfam" id="PF00169">
    <property type="entry name" value="PH"/>
    <property type="match status" value="1"/>
</dbReference>
<dbReference type="PANTHER" id="PTHR23113:SF99">
    <property type="entry name" value="RASGEF DOMAIN-CONTAINING PROTEIN"/>
    <property type="match status" value="1"/>
</dbReference>
<dbReference type="InterPro" id="IPR035899">
    <property type="entry name" value="DBL_dom_sf"/>
</dbReference>
<evidence type="ECO:0000256" key="1">
    <source>
        <dbReference type="ARBA" id="ARBA00022658"/>
    </source>
</evidence>
<evidence type="ECO:0000313" key="11">
    <source>
        <dbReference type="EMBL" id="CAD7279645.1"/>
    </source>
</evidence>
<evidence type="ECO:0000259" key="9">
    <source>
        <dbReference type="PROSITE" id="PS50010"/>
    </source>
</evidence>
<dbReference type="InterPro" id="IPR011993">
    <property type="entry name" value="PH-like_dom_sf"/>
</dbReference>
<dbReference type="InterPro" id="IPR036964">
    <property type="entry name" value="RASGEF_cat_dom_sf"/>
</dbReference>
<feature type="domain" description="DH" evidence="9">
    <location>
        <begin position="213"/>
        <end position="400"/>
    </location>
</feature>
<feature type="region of interest" description="Disordered" evidence="4">
    <location>
        <begin position="924"/>
        <end position="1077"/>
    </location>
</feature>
<feature type="coiled-coil region" evidence="3">
    <location>
        <begin position="127"/>
        <end position="154"/>
    </location>
</feature>
<dbReference type="SUPFAM" id="SSF50729">
    <property type="entry name" value="PH domain-like"/>
    <property type="match status" value="2"/>
</dbReference>
<dbReference type="Pfam" id="PF00617">
    <property type="entry name" value="RasGEF"/>
    <property type="match status" value="1"/>
</dbReference>
<dbReference type="InterPro" id="IPR001849">
    <property type="entry name" value="PH_domain"/>
</dbReference>
<dbReference type="InterPro" id="IPR008937">
    <property type="entry name" value="Ras-like_GEF"/>
</dbReference>
<dbReference type="GO" id="GO:0005886">
    <property type="term" value="C:plasma membrane"/>
    <property type="evidence" value="ECO:0007669"/>
    <property type="project" value="TreeGrafter"/>
</dbReference>
<feature type="compositionally biased region" description="Low complexity" evidence="4">
    <location>
        <begin position="956"/>
        <end position="969"/>
    </location>
</feature>
<evidence type="ECO:0000256" key="3">
    <source>
        <dbReference type="SAM" id="Coils"/>
    </source>
</evidence>
<evidence type="ECO:0000256" key="4">
    <source>
        <dbReference type="SAM" id="MobiDB-lite"/>
    </source>
</evidence>
<feature type="domain" description="N-terminal Ras-GEF" evidence="10">
    <location>
        <begin position="642"/>
        <end position="756"/>
    </location>
</feature>
<feature type="compositionally biased region" description="Low complexity" evidence="4">
    <location>
        <begin position="1024"/>
        <end position="1041"/>
    </location>
</feature>
<dbReference type="PROSITE" id="PS50096">
    <property type="entry name" value="IQ"/>
    <property type="match status" value="1"/>
</dbReference>
<feature type="compositionally biased region" description="Low complexity" evidence="4">
    <location>
        <begin position="804"/>
        <end position="814"/>
    </location>
</feature>
<accession>A0A7R9BS74</accession>
<keyword evidence="3" id="KW-0175">Coiled coil</keyword>
<dbReference type="Gene3D" id="1.20.900.10">
    <property type="entry name" value="Dbl homology (DH) domain"/>
    <property type="match status" value="1"/>
</dbReference>
<dbReference type="InterPro" id="IPR000651">
    <property type="entry name" value="Ras-like_Gua-exchang_fac_N"/>
</dbReference>
<dbReference type="SMART" id="SM00233">
    <property type="entry name" value="PH"/>
    <property type="match status" value="2"/>
</dbReference>
<feature type="region of interest" description="Disordered" evidence="4">
    <location>
        <begin position="859"/>
        <end position="882"/>
    </location>
</feature>
<evidence type="ECO:0008006" key="13">
    <source>
        <dbReference type="Google" id="ProtNLM"/>
    </source>
</evidence>
<dbReference type="Gene3D" id="1.10.840.10">
    <property type="entry name" value="Ras guanine-nucleotide exchange factors catalytic domain"/>
    <property type="match status" value="1"/>
</dbReference>
<dbReference type="OrthoDB" id="10254377at2759"/>
<feature type="region of interest" description="Disordered" evidence="4">
    <location>
        <begin position="730"/>
        <end position="814"/>
    </location>
</feature>
<dbReference type="SMART" id="SM00015">
    <property type="entry name" value="IQ"/>
    <property type="match status" value="1"/>
</dbReference>
<feature type="chain" id="PRO_5036402974" description="Ras-specific guanine nucleotide-releasing factor 2" evidence="6">
    <location>
        <begin position="28"/>
        <end position="1735"/>
    </location>
</feature>
<dbReference type="InterPro" id="IPR023578">
    <property type="entry name" value="Ras_GEF_dom_sf"/>
</dbReference>
<dbReference type="CDD" id="cd00155">
    <property type="entry name" value="RasGEF"/>
    <property type="match status" value="1"/>
</dbReference>
<dbReference type="SMART" id="SM00325">
    <property type="entry name" value="RhoGEF"/>
    <property type="match status" value="1"/>
</dbReference>
<name>A0A7R9BS74_9CRUS</name>
<evidence type="ECO:0000259" key="7">
    <source>
        <dbReference type="PROSITE" id="PS50003"/>
    </source>
</evidence>
<evidence type="ECO:0000256" key="5">
    <source>
        <dbReference type="SAM" id="Phobius"/>
    </source>
</evidence>
<dbReference type="EMBL" id="OA883761">
    <property type="protein sequence ID" value="CAD7279645.1"/>
    <property type="molecule type" value="Genomic_DNA"/>
</dbReference>
<organism evidence="11">
    <name type="scientific">Notodromas monacha</name>
    <dbReference type="NCBI Taxonomy" id="399045"/>
    <lineage>
        <taxon>Eukaryota</taxon>
        <taxon>Metazoa</taxon>
        <taxon>Ecdysozoa</taxon>
        <taxon>Arthropoda</taxon>
        <taxon>Crustacea</taxon>
        <taxon>Oligostraca</taxon>
        <taxon>Ostracoda</taxon>
        <taxon>Podocopa</taxon>
        <taxon>Podocopida</taxon>
        <taxon>Cypridocopina</taxon>
        <taxon>Cypridoidea</taxon>
        <taxon>Cyprididae</taxon>
        <taxon>Notodromas</taxon>
    </lineage>
</organism>
<keyword evidence="1 2" id="KW-0344">Guanine-nucleotide releasing factor</keyword>
<feature type="domain" description="PH" evidence="7">
    <location>
        <begin position="430"/>
        <end position="591"/>
    </location>
</feature>
<dbReference type="Pfam" id="PF00621">
    <property type="entry name" value="RhoGEF"/>
    <property type="match status" value="1"/>
</dbReference>
<dbReference type="GO" id="GO:0005085">
    <property type="term" value="F:guanyl-nucleotide exchange factor activity"/>
    <property type="evidence" value="ECO:0007669"/>
    <property type="project" value="UniProtKB-KW"/>
</dbReference>
<feature type="compositionally biased region" description="Low complexity" evidence="4">
    <location>
        <begin position="859"/>
        <end position="871"/>
    </location>
</feature>
<dbReference type="Gene3D" id="2.30.29.30">
    <property type="entry name" value="Pleckstrin-homology domain (PH domain)/Phosphotyrosine-binding domain (PTB)"/>
    <property type="match status" value="2"/>
</dbReference>
<keyword evidence="5" id="KW-0812">Transmembrane</keyword>
<feature type="transmembrane region" description="Helical" evidence="5">
    <location>
        <begin position="1701"/>
        <end position="1721"/>
    </location>
</feature>
<dbReference type="SUPFAM" id="SSF48366">
    <property type="entry name" value="Ras GEF"/>
    <property type="match status" value="1"/>
</dbReference>
<dbReference type="PROSITE" id="PS50009">
    <property type="entry name" value="RASGEF_CAT"/>
    <property type="match status" value="1"/>
</dbReference>
<dbReference type="SMART" id="SM00147">
    <property type="entry name" value="RasGEF"/>
    <property type="match status" value="1"/>
</dbReference>
<dbReference type="SUPFAM" id="SSF48065">
    <property type="entry name" value="DBL homology domain (DH-domain)"/>
    <property type="match status" value="1"/>
</dbReference>
<feature type="coiled-coil region" evidence="3">
    <location>
        <begin position="376"/>
        <end position="410"/>
    </location>
</feature>
<dbReference type="PROSITE" id="PS50010">
    <property type="entry name" value="DH_2"/>
    <property type="match status" value="1"/>
</dbReference>
<dbReference type="EMBL" id="CAJPEX010001724">
    <property type="protein sequence ID" value="CAG0919797.1"/>
    <property type="molecule type" value="Genomic_DNA"/>
</dbReference>
<feature type="region of interest" description="Disordered" evidence="4">
    <location>
        <begin position="1108"/>
        <end position="1164"/>
    </location>
</feature>
<dbReference type="PROSITE" id="PS50212">
    <property type="entry name" value="RASGEF_NTER"/>
    <property type="match status" value="1"/>
</dbReference>
<feature type="domain" description="Ras-GEF" evidence="8">
    <location>
        <begin position="1459"/>
        <end position="1694"/>
    </location>
</feature>
<feature type="domain" description="PH" evidence="7">
    <location>
        <begin position="10"/>
        <end position="99"/>
    </location>
</feature>
<keyword evidence="5" id="KW-1133">Transmembrane helix</keyword>
<sequence>MKGTLCLFFRWFLLYQNLLFYAETDEANKPSGVVFLEGCYCERLITPLGSGPKGKDSDKQLSHCFAITYRRENQRHYELMAETESDCKAWIDAIKQASFNKMLLQKEELEQKHLHLLQIVESEKTAKWQYTQQCEELTLEIKKLRTELCQLKREWKFLPNTKSRSASSSEEEPEEIRKIKKVQSFFRGWLCRRRWKQIVEEYIHSPHAENMRKRNSLVFRMVEAEEEYVRQLQILISGFLRPFKMAACSRKPICTHEDVNSIFLNSETVFFLHQIFLKGLTARMENWPTLVLGEVSMHDKSIRDLFDMLLPMLSIYQEYVVTECKQNVEFAHFLDKLENKSGIQGRTLENFLTYPMHQIPRYIITLHELLAHTPYNHVERKSLENARNQLEDLSRQMHDEVSETENIRKNLSIERMIAEGCDILLDMNQVFVRQGTLLQLPKNRKSSSMRSLMGNFKSSEKDNVRQCFLFTNHLIIATRTSGGKLHLVDKVGRIALSDVSLIEDPPETCFYDDQDGGSLNSSLSSLSSDSSSGPAMHHILADGSSGKETYHNLDFKIVVEQKSGPPVTVHLVASTMQEKQAWVTDISQCLDNVHFSSANLLNPSGLKDGSSTAMSASAVKSDPRLFKDDVDIRFSRTLNSCKVPQIRYATPERLLERLTDLRFLSVDFLNTFLLTYRVFTDGMTVLEALKKVYNATEPPEADNLYPNIPGGGHHLPNVIFSRSPAMSRQESFDSPLLDSRRSSCASRRTSVEEEQREAAGLHLIQETAGRDDNDDESSKTNNTSRDQQQQQQQHRVSVSSPVKLSGPSLPQQSLLLDTNNKTMIKSADVLEEKFLAIPSSSGRTSGQQQTLITGSAAVASSTSTSSTADTTNGIGADERSSAARTAGGSLIDLGAAAGNFRGEAPAAGPEVGQRSKSVTAMTMTMGTLPPPPVAARGSSAGLNMRPMPMAVQNLQASESSSAPISNSSACHQHQQHASADSAGPSSSRPVPPPPPSSSSVPRAETPPAEDNPSLAVPGNTRKNQQQQQQQLHPLQQHRPSQVLKFEPANPEMPAAGTGSGAPSGTTSGGGGQQSAAVSKPIVKISSGDNESAAGSLVPSGGGINLLSSGLDHAGSRRPSRDTTVSLSRSRAGSGCLSGFQTPKRGSYSSLMPSSASSYSGQGAGPPFVPRRMVASRDSEVTQHSTTSSSFIVQAASARSSSYICPDSPSNNPKVGVVITSSRQARRRSSSSTAAAAFAAATAASGNPRDVPVGVPAGLSLLTNSCPPSRRVSYQTTYSSLGGSGGGGGGGGMCCGDLSAGDGSRRMSSRSSVGSSLGIGLGDVYRRGSSKDGRDELMMKRIPRGSDAAAAMHLTATAATMRVLSVLRHWVSKHPQDFESEQLKSMTVEFLEDCVSAPNLLPAEHKAATQLLRLLTREDFEHKAIDLETLLAPPASPFPDDLKHSSKTSAAMRDPCDQFSALEIAEEMTYLDHKIFISIKSEELLGQAWMKSEKNTKAPHVVMITKRFNEVSRLIASEILSKPFMNERVAVIEKWTGVADICRCLHNFNGVLQICSAFTNSSVFRLKKTWDRVSRTTKQTLDKLQKLVAADGRFRNLRDALHRCDPPCIPYLGLYLTDLSFIEEGTPTFTEDHLINFSKMRMAVQTCGEFIAHVIREIRHFQQTPYKIEHNKRAANYLLFMQNTLSEEELYQRSPFFMTIRFLIPPFGWLFVANIVVLVVVIKNKTFEDHQPIWDK</sequence>
<proteinExistence type="predicted"/>
<dbReference type="Pfam" id="PF00618">
    <property type="entry name" value="RasGEF_N"/>
    <property type="match status" value="1"/>
</dbReference>
<protein>
    <recommendedName>
        <fullName evidence="13">Ras-specific guanine nucleotide-releasing factor 2</fullName>
    </recommendedName>
</protein>
<evidence type="ECO:0000259" key="10">
    <source>
        <dbReference type="PROSITE" id="PS50212"/>
    </source>
</evidence>
<feature type="compositionally biased region" description="Gly residues" evidence="4">
    <location>
        <begin position="1057"/>
        <end position="1072"/>
    </location>
</feature>
<dbReference type="CDD" id="cd06224">
    <property type="entry name" value="REM"/>
    <property type="match status" value="1"/>
</dbReference>
<reference evidence="11" key="1">
    <citation type="submission" date="2020-11" db="EMBL/GenBank/DDBJ databases">
        <authorList>
            <person name="Tran Van P."/>
        </authorList>
    </citation>
    <scope>NUCLEOTIDE SEQUENCE</scope>
</reference>
<feature type="signal peptide" evidence="6">
    <location>
        <begin position="1"/>
        <end position="27"/>
    </location>
</feature>
<dbReference type="InterPro" id="IPR019804">
    <property type="entry name" value="Ras_G-nucl-exch_fac_CS"/>
</dbReference>
<feature type="compositionally biased region" description="Low complexity" evidence="4">
    <location>
        <begin position="1146"/>
        <end position="1160"/>
    </location>
</feature>
<dbReference type="SMART" id="SM00229">
    <property type="entry name" value="RasGEFN"/>
    <property type="match status" value="1"/>
</dbReference>
<dbReference type="PANTHER" id="PTHR23113">
    <property type="entry name" value="GUANINE NUCLEOTIDE EXCHANGE FACTOR"/>
    <property type="match status" value="1"/>
</dbReference>
<feature type="compositionally biased region" description="Polar residues" evidence="4">
    <location>
        <begin position="1121"/>
        <end position="1130"/>
    </location>
</feature>
<evidence type="ECO:0000259" key="8">
    <source>
        <dbReference type="PROSITE" id="PS50009"/>
    </source>
</evidence>
<dbReference type="Gene3D" id="1.20.870.10">
    <property type="entry name" value="Son of sevenless (SoS) protein Chain: S domain 1"/>
    <property type="match status" value="1"/>
</dbReference>
<evidence type="ECO:0000256" key="6">
    <source>
        <dbReference type="SAM" id="SignalP"/>
    </source>
</evidence>
<evidence type="ECO:0000313" key="12">
    <source>
        <dbReference type="Proteomes" id="UP000678499"/>
    </source>
</evidence>
<keyword evidence="12" id="KW-1185">Reference proteome</keyword>
<evidence type="ECO:0000256" key="2">
    <source>
        <dbReference type="PROSITE-ProRule" id="PRU00168"/>
    </source>
</evidence>
<feature type="compositionally biased region" description="Basic and acidic residues" evidence="4">
    <location>
        <begin position="749"/>
        <end position="759"/>
    </location>
</feature>
<keyword evidence="5" id="KW-0472">Membrane</keyword>
<dbReference type="InterPro" id="IPR001895">
    <property type="entry name" value="RASGEF_cat_dom"/>
</dbReference>
<dbReference type="PROSITE" id="PS00720">
    <property type="entry name" value="RASGEF"/>
    <property type="match status" value="1"/>
</dbReference>